<evidence type="ECO:0000313" key="1">
    <source>
        <dbReference type="EMBL" id="KAG2268698.1"/>
    </source>
</evidence>
<keyword evidence="2" id="KW-1185">Reference proteome</keyword>
<sequence length="111" mass="12521">MRRTGSDDERCGRELRTEVGEMTDAAVERLIKRVTKSGFQAKSRASGMGEASSFPKRYVFWFWIKIGSGCYSVHSPLVHAFVKGIMYTHPLYTTSLYPTLLSTPPMSTHLD</sequence>
<accession>A0A8X7QIL0</accession>
<proteinExistence type="predicted"/>
<dbReference type="EMBL" id="JAAMPC010000013">
    <property type="protein sequence ID" value="KAG2268698.1"/>
    <property type="molecule type" value="Genomic_DNA"/>
</dbReference>
<dbReference type="OrthoDB" id="10351672at2759"/>
<comment type="caution">
    <text evidence="1">The sequence shown here is derived from an EMBL/GenBank/DDBJ whole genome shotgun (WGS) entry which is preliminary data.</text>
</comment>
<reference evidence="1 2" key="1">
    <citation type="submission" date="2020-02" db="EMBL/GenBank/DDBJ databases">
        <authorList>
            <person name="Ma Q."/>
            <person name="Huang Y."/>
            <person name="Song X."/>
            <person name="Pei D."/>
        </authorList>
    </citation>
    <scope>NUCLEOTIDE SEQUENCE [LARGE SCALE GENOMIC DNA]</scope>
    <source>
        <strain evidence="1">Sxm20200214</strain>
        <tissue evidence="1">Leaf</tissue>
    </source>
</reference>
<dbReference type="Proteomes" id="UP000886595">
    <property type="component" value="Unassembled WGS sequence"/>
</dbReference>
<evidence type="ECO:0000313" key="2">
    <source>
        <dbReference type="Proteomes" id="UP000886595"/>
    </source>
</evidence>
<organism evidence="1 2">
    <name type="scientific">Brassica carinata</name>
    <name type="common">Ethiopian mustard</name>
    <name type="synonym">Abyssinian cabbage</name>
    <dbReference type="NCBI Taxonomy" id="52824"/>
    <lineage>
        <taxon>Eukaryota</taxon>
        <taxon>Viridiplantae</taxon>
        <taxon>Streptophyta</taxon>
        <taxon>Embryophyta</taxon>
        <taxon>Tracheophyta</taxon>
        <taxon>Spermatophyta</taxon>
        <taxon>Magnoliopsida</taxon>
        <taxon>eudicotyledons</taxon>
        <taxon>Gunneridae</taxon>
        <taxon>Pentapetalae</taxon>
        <taxon>rosids</taxon>
        <taxon>malvids</taxon>
        <taxon>Brassicales</taxon>
        <taxon>Brassicaceae</taxon>
        <taxon>Brassiceae</taxon>
        <taxon>Brassica</taxon>
    </lineage>
</organism>
<name>A0A8X7QIL0_BRACI</name>
<gene>
    <name evidence="1" type="ORF">Bca52824_063253</name>
</gene>
<protein>
    <submittedName>
        <fullName evidence="1">Uncharacterized protein</fullName>
    </submittedName>
</protein>
<dbReference type="AlphaFoldDB" id="A0A8X7QIL0"/>